<organism evidence="1 2">
    <name type="scientific">Candidatus Uhrbacteria bacterium GW2011_GWD2_52_7</name>
    <dbReference type="NCBI Taxonomy" id="1618989"/>
    <lineage>
        <taxon>Bacteria</taxon>
        <taxon>Candidatus Uhriibacteriota</taxon>
    </lineage>
</organism>
<proteinExistence type="predicted"/>
<accession>A0A0G1XF22</accession>
<evidence type="ECO:0000313" key="1">
    <source>
        <dbReference type="EMBL" id="KKW29505.1"/>
    </source>
</evidence>
<dbReference type="EMBL" id="LCRD01000042">
    <property type="protein sequence ID" value="KKW29505.1"/>
    <property type="molecule type" value="Genomic_DNA"/>
</dbReference>
<sequence>MQFSIHYPPFAKKTLIALTNNERARLLVAEDRNVEEIEVIESPETETSGRTRGADANIDQDYDAMKEHRLSHLYGSLSERMRYLLDHEGYASAVICVPEANKNTFASAMHPDILKRIEDVVPKNLCSMDINNVVRILIDG</sequence>
<comment type="caution">
    <text evidence="1">The sequence shown here is derived from an EMBL/GenBank/DDBJ whole genome shotgun (WGS) entry which is preliminary data.</text>
</comment>
<evidence type="ECO:0008006" key="3">
    <source>
        <dbReference type="Google" id="ProtNLM"/>
    </source>
</evidence>
<evidence type="ECO:0000313" key="2">
    <source>
        <dbReference type="Proteomes" id="UP000034846"/>
    </source>
</evidence>
<name>A0A0G1XF22_9BACT</name>
<dbReference type="AlphaFoldDB" id="A0A0G1XF22"/>
<dbReference type="Proteomes" id="UP000034846">
    <property type="component" value="Unassembled WGS sequence"/>
</dbReference>
<gene>
    <name evidence="1" type="ORF">UY72_C0042G0003</name>
</gene>
<reference evidence="1 2" key="1">
    <citation type="journal article" date="2015" name="Nature">
        <title>rRNA introns, odd ribosomes, and small enigmatic genomes across a large radiation of phyla.</title>
        <authorList>
            <person name="Brown C.T."/>
            <person name="Hug L.A."/>
            <person name="Thomas B.C."/>
            <person name="Sharon I."/>
            <person name="Castelle C.J."/>
            <person name="Singh A."/>
            <person name="Wilkins M.J."/>
            <person name="Williams K.H."/>
            <person name="Banfield J.F."/>
        </authorList>
    </citation>
    <scope>NUCLEOTIDE SEQUENCE [LARGE SCALE GENOMIC DNA]</scope>
</reference>
<protein>
    <recommendedName>
        <fullName evidence="3">Host attachment protein</fullName>
    </recommendedName>
</protein>